<dbReference type="PANTHER" id="PTHR42759">
    <property type="entry name" value="MOXR FAMILY PROTEIN"/>
    <property type="match status" value="1"/>
</dbReference>
<keyword evidence="4" id="KW-1185">Reference proteome</keyword>
<dbReference type="Pfam" id="PF07728">
    <property type="entry name" value="AAA_5"/>
    <property type="match status" value="1"/>
</dbReference>
<evidence type="ECO:0000256" key="1">
    <source>
        <dbReference type="SAM" id="MobiDB-lite"/>
    </source>
</evidence>
<dbReference type="Proteomes" id="UP001160334">
    <property type="component" value="Unassembled WGS sequence"/>
</dbReference>
<feature type="compositionally biased region" description="Gly residues" evidence="1">
    <location>
        <begin position="350"/>
        <end position="360"/>
    </location>
</feature>
<dbReference type="CDD" id="cd00009">
    <property type="entry name" value="AAA"/>
    <property type="match status" value="1"/>
</dbReference>
<dbReference type="EMBL" id="JARXVC010000002">
    <property type="protein sequence ID" value="MDH6279754.1"/>
    <property type="molecule type" value="Genomic_DNA"/>
</dbReference>
<sequence length="369" mass="40355">MTSAIRPHPDLHPSPRVFESATALRDALREQHYIADTDLATVTHLATALDRPLLLEGPAGVGKTELAKALAAASGRRLVRLQCYEGLDDNRALYEWDYAKQLLHVQMLRDRITAETADLPDLDSASRYLADRDFGLYSETFLSVRPLLESVMSDEPVVLLVDEVDRTEEAMEALLLEVLAEKQVTIPEIGTVTARSTPWVVLTSNDTRELSAALKRRCLHFHLGFPTPEREREVVTARAPEVEPSVASDVVELARTLRELPLRKSPSISEVIDASRAATLLTAAGEPVSDETRRVLYATLLKYTSDRHLALGRLDGETATQGTRSDESRSSRPVTIAEAPANTTTAAFRGTGGAERGGAGVRSTGLRGR</sequence>
<dbReference type="InterPro" id="IPR027417">
    <property type="entry name" value="P-loop_NTPase"/>
</dbReference>
<comment type="caution">
    <text evidence="3">The sequence shown here is derived from an EMBL/GenBank/DDBJ whole genome shotgun (WGS) entry which is preliminary data.</text>
</comment>
<dbReference type="InterPro" id="IPR003593">
    <property type="entry name" value="AAA+_ATPase"/>
</dbReference>
<evidence type="ECO:0000259" key="2">
    <source>
        <dbReference type="SMART" id="SM00382"/>
    </source>
</evidence>
<dbReference type="NCBIfam" id="NF047784">
    <property type="entry name" value="MadB_ATPase"/>
    <property type="match status" value="1"/>
</dbReference>
<name>A0ABT6M617_9NOCA</name>
<accession>A0ABT6M617</accession>
<dbReference type="SMART" id="SM00382">
    <property type="entry name" value="AAA"/>
    <property type="match status" value="1"/>
</dbReference>
<dbReference type="Gene3D" id="3.40.50.300">
    <property type="entry name" value="P-loop containing nucleotide triphosphate hydrolases"/>
    <property type="match status" value="1"/>
</dbReference>
<dbReference type="InterPro" id="IPR011704">
    <property type="entry name" value="ATPase_dyneun-rel_AAA"/>
</dbReference>
<protein>
    <submittedName>
        <fullName evidence="3">MoxR-like ATPase</fullName>
    </submittedName>
</protein>
<reference evidence="3 4" key="1">
    <citation type="submission" date="2023-04" db="EMBL/GenBank/DDBJ databases">
        <title>Forest soil microbial communities from Buena Vista Peninsula, Colon Province, Panama.</title>
        <authorList>
            <person name="Bouskill N."/>
        </authorList>
    </citation>
    <scope>NUCLEOTIDE SEQUENCE [LARGE SCALE GENOMIC DNA]</scope>
    <source>
        <strain evidence="3 4">CFH S0262</strain>
    </source>
</reference>
<dbReference type="PANTHER" id="PTHR42759:SF1">
    <property type="entry name" value="MAGNESIUM-CHELATASE SUBUNIT CHLD"/>
    <property type="match status" value="1"/>
</dbReference>
<evidence type="ECO:0000313" key="4">
    <source>
        <dbReference type="Proteomes" id="UP001160334"/>
    </source>
</evidence>
<feature type="region of interest" description="Disordered" evidence="1">
    <location>
        <begin position="314"/>
        <end position="369"/>
    </location>
</feature>
<evidence type="ECO:0000313" key="3">
    <source>
        <dbReference type="EMBL" id="MDH6279754.1"/>
    </source>
</evidence>
<dbReference type="RefSeq" id="WP_280759134.1">
    <property type="nucleotide sequence ID" value="NZ_JARXVC010000002.1"/>
</dbReference>
<dbReference type="SUPFAM" id="SSF52540">
    <property type="entry name" value="P-loop containing nucleoside triphosphate hydrolases"/>
    <property type="match status" value="1"/>
</dbReference>
<gene>
    <name evidence="3" type="ORF">M2280_000963</name>
</gene>
<feature type="domain" description="AAA+ ATPase" evidence="2">
    <location>
        <begin position="49"/>
        <end position="229"/>
    </location>
</feature>
<organism evidence="3 4">
    <name type="scientific">Prescottella agglutinans</name>
    <dbReference type="NCBI Taxonomy" id="1644129"/>
    <lineage>
        <taxon>Bacteria</taxon>
        <taxon>Bacillati</taxon>
        <taxon>Actinomycetota</taxon>
        <taxon>Actinomycetes</taxon>
        <taxon>Mycobacteriales</taxon>
        <taxon>Nocardiaceae</taxon>
        <taxon>Prescottella</taxon>
    </lineage>
</organism>
<dbReference type="InterPro" id="IPR050764">
    <property type="entry name" value="CbbQ/NirQ/NorQ/GpvN"/>
</dbReference>
<proteinExistence type="predicted"/>